<dbReference type="RefSeq" id="WP_213543770.1">
    <property type="nucleotide sequence ID" value="NZ_AP023421.1"/>
</dbReference>
<dbReference type="SUPFAM" id="SSF56281">
    <property type="entry name" value="Metallo-hydrolase/oxidoreductase"/>
    <property type="match status" value="1"/>
</dbReference>
<feature type="transmembrane region" description="Helical" evidence="6">
    <location>
        <begin position="254"/>
        <end position="270"/>
    </location>
</feature>
<dbReference type="EMBL" id="AP023421">
    <property type="protein sequence ID" value="BCK85754.1"/>
    <property type="molecule type" value="Genomic_DNA"/>
</dbReference>
<dbReference type="Pfam" id="PF03772">
    <property type="entry name" value="Competence"/>
    <property type="match status" value="1"/>
</dbReference>
<dbReference type="Pfam" id="PF00753">
    <property type="entry name" value="Lactamase_B"/>
    <property type="match status" value="1"/>
</dbReference>
<keyword evidence="2" id="KW-1003">Cell membrane</keyword>
<dbReference type="Gene3D" id="3.60.15.10">
    <property type="entry name" value="Ribonuclease Z/Hydroxyacylglutathione hydrolase-like"/>
    <property type="match status" value="1"/>
</dbReference>
<reference evidence="8" key="1">
    <citation type="submission" date="2020-09" db="EMBL/GenBank/DDBJ databases">
        <title>New species isolated from human feces.</title>
        <authorList>
            <person name="Kitahara M."/>
            <person name="Shigeno Y."/>
            <person name="Shime M."/>
            <person name="Matsumoto Y."/>
            <person name="Nakamura S."/>
            <person name="Motooka D."/>
            <person name="Fukuoka S."/>
            <person name="Nishikawa H."/>
            <person name="Benno Y."/>
        </authorList>
    </citation>
    <scope>NUCLEOTIDE SEQUENCE</scope>
    <source>
        <strain evidence="8">MM59</strain>
        <plasmid evidence="8">pMM59_01</plasmid>
    </source>
</reference>
<dbReference type="InterPro" id="IPR052159">
    <property type="entry name" value="Competence_DNA_uptake"/>
</dbReference>
<name>A0A831EMA9_9FIRM</name>
<keyword evidence="5 6" id="KW-0472">Membrane</keyword>
<keyword evidence="9" id="KW-1185">Reference proteome</keyword>
<feature type="transmembrane region" description="Helical" evidence="6">
    <location>
        <begin position="356"/>
        <end position="379"/>
    </location>
</feature>
<evidence type="ECO:0000259" key="7">
    <source>
        <dbReference type="SMART" id="SM00849"/>
    </source>
</evidence>
<feature type="transmembrane region" description="Helical" evidence="6">
    <location>
        <begin position="52"/>
        <end position="70"/>
    </location>
</feature>
<evidence type="ECO:0000256" key="5">
    <source>
        <dbReference type="ARBA" id="ARBA00023136"/>
    </source>
</evidence>
<evidence type="ECO:0000256" key="2">
    <source>
        <dbReference type="ARBA" id="ARBA00022475"/>
    </source>
</evidence>
<dbReference type="Proteomes" id="UP000679848">
    <property type="component" value="Plasmid pMM59_01"/>
</dbReference>
<evidence type="ECO:0000313" key="8">
    <source>
        <dbReference type="EMBL" id="BCK85754.1"/>
    </source>
</evidence>
<evidence type="ECO:0000256" key="4">
    <source>
        <dbReference type="ARBA" id="ARBA00022989"/>
    </source>
</evidence>
<keyword evidence="3 6" id="KW-0812">Transmembrane</keyword>
<feature type="transmembrane region" description="Helical" evidence="6">
    <location>
        <begin position="453"/>
        <end position="472"/>
    </location>
</feature>
<feature type="domain" description="Metallo-beta-lactamase" evidence="7">
    <location>
        <begin position="514"/>
        <end position="709"/>
    </location>
</feature>
<dbReference type="InterPro" id="IPR036866">
    <property type="entry name" value="RibonucZ/Hydroxyglut_hydro"/>
</dbReference>
<accession>A0A831EMA9</accession>
<sequence length="753" mass="81557">MRKLAIFTGSFSLGIFLSQYLLSAVWLLPCAVGAFLFSCGRLVVPGDWGRRLLLAGVGISLAFGWNWLYMRQVQRPMEALADTEHVLTMTLCDYAVPTDYGAKATVRAEGLPGKLAYYGGAELLELRPGQSVRALVRLGSAARIRDDDITTFTSKGVFLLAYQRETLEIGEEAAPFGWPVRLGHAMQEKIGELYRGDTAGFLTAILTGDKAGLSEQASWNLSEAGLFHILAVSGMHCSFLLTLVRLLTGRHRRRLLAGVTVVLLVFYALLTGGSPSVVRACVMLIFLLAAPLLGRESDGPTSLLSALFFILLENPFAAASISLQLSFGAVAGILWLTPKLHRLLLGDRKHGKYFRFLAAGCSTTLGALVFTVPLSAYYFGTLVLISPVSNLLCLWAASLVFILGLVSVLLGFLCTPLGMLVGIVPALLTRYILAAARLLESIPYHAVYFANPYLKYWLAFLYLLFAAAYLLGPKGRRKYVLAACCGALALTVTVWLGAERFQSDLDAVVLDVGQGQSVLLSSQSSFALVDCGSGNSWYDAGQTAVHQLRSLGCWRLDYLILTHFDSDHINGAVSVLQHVSVGTLLVPEPTDITDAYLAVTEAAKERGTKIRTLETMANISLGAAICTVYPPTGGVEDNERGLAILISVGEEDLLITGDMNAAAERRLLTAYELPDLEYLVAGHHGSKFSTTDDLLDALDPETALISVGSNSYGHPAEETLRRLAEHGCTVYRTDLHGDIHLSIQQGDEHEKEQ</sequence>
<feature type="transmembrane region" description="Helical" evidence="6">
    <location>
        <begin position="391"/>
        <end position="413"/>
    </location>
</feature>
<keyword evidence="4 6" id="KW-1133">Transmembrane helix</keyword>
<dbReference type="AlphaFoldDB" id="A0A831EMA9"/>
<protein>
    <recommendedName>
        <fullName evidence="7">Metallo-beta-lactamase domain-containing protein</fullName>
    </recommendedName>
</protein>
<dbReference type="PANTHER" id="PTHR30619:SF1">
    <property type="entry name" value="RECOMBINATION PROTEIN 2"/>
    <property type="match status" value="1"/>
</dbReference>
<evidence type="ECO:0000313" key="9">
    <source>
        <dbReference type="Proteomes" id="UP000679848"/>
    </source>
</evidence>
<dbReference type="SMART" id="SM00849">
    <property type="entry name" value="Lactamase_B"/>
    <property type="match status" value="1"/>
</dbReference>
<dbReference type="KEGG" id="pfaa:MM59RIKEN_30730"/>
<feature type="transmembrane region" description="Helical" evidence="6">
    <location>
        <begin position="306"/>
        <end position="336"/>
    </location>
</feature>
<dbReference type="InterPro" id="IPR004477">
    <property type="entry name" value="ComEC_N"/>
</dbReference>
<dbReference type="PANTHER" id="PTHR30619">
    <property type="entry name" value="DNA INTERNALIZATION/COMPETENCE PROTEIN COMEC/REC2"/>
    <property type="match status" value="1"/>
</dbReference>
<keyword evidence="8" id="KW-0614">Plasmid</keyword>
<evidence type="ECO:0000256" key="6">
    <source>
        <dbReference type="SAM" id="Phobius"/>
    </source>
</evidence>
<organism evidence="8 9">
    <name type="scientific">Pusillibacter faecalis</name>
    <dbReference type="NCBI Taxonomy" id="2714358"/>
    <lineage>
        <taxon>Bacteria</taxon>
        <taxon>Bacillati</taxon>
        <taxon>Bacillota</taxon>
        <taxon>Clostridia</taxon>
        <taxon>Eubacteriales</taxon>
        <taxon>Oscillospiraceae</taxon>
        <taxon>Pusillibacter</taxon>
    </lineage>
</organism>
<proteinExistence type="predicted"/>
<dbReference type="GO" id="GO:0030420">
    <property type="term" value="P:establishment of competence for transformation"/>
    <property type="evidence" value="ECO:0007669"/>
    <property type="project" value="InterPro"/>
</dbReference>
<evidence type="ECO:0000256" key="1">
    <source>
        <dbReference type="ARBA" id="ARBA00004651"/>
    </source>
</evidence>
<geneLocation type="plasmid" evidence="8 9">
    <name>pMM59_01</name>
</geneLocation>
<dbReference type="InterPro" id="IPR001279">
    <property type="entry name" value="Metallo-B-lactamas"/>
</dbReference>
<feature type="transmembrane region" description="Helical" evidence="6">
    <location>
        <begin position="20"/>
        <end position="40"/>
    </location>
</feature>
<dbReference type="InterPro" id="IPR035681">
    <property type="entry name" value="ComA-like_MBL"/>
</dbReference>
<dbReference type="InterPro" id="IPR004797">
    <property type="entry name" value="Competence_ComEC/Rec2"/>
</dbReference>
<dbReference type="GO" id="GO:0005886">
    <property type="term" value="C:plasma membrane"/>
    <property type="evidence" value="ECO:0007669"/>
    <property type="project" value="UniProtKB-SubCell"/>
</dbReference>
<feature type="transmembrane region" description="Helical" evidence="6">
    <location>
        <begin position="479"/>
        <end position="498"/>
    </location>
</feature>
<gene>
    <name evidence="8" type="ORF">MM59RIKEN_30730</name>
</gene>
<dbReference type="NCBIfam" id="TIGR00361">
    <property type="entry name" value="ComEC_Rec2"/>
    <property type="match status" value="1"/>
</dbReference>
<dbReference type="CDD" id="cd07731">
    <property type="entry name" value="ComA-like_MBL-fold"/>
    <property type="match status" value="1"/>
</dbReference>
<dbReference type="NCBIfam" id="TIGR00360">
    <property type="entry name" value="ComEC_N-term"/>
    <property type="match status" value="1"/>
</dbReference>
<comment type="subcellular location">
    <subcellularLocation>
        <location evidence="1">Cell membrane</location>
        <topology evidence="1">Multi-pass membrane protein</topology>
    </subcellularLocation>
</comment>
<evidence type="ECO:0000256" key="3">
    <source>
        <dbReference type="ARBA" id="ARBA00022692"/>
    </source>
</evidence>